<accession>A0A7D5RH00</accession>
<dbReference type="KEGG" id="nue:C5F50_10245"/>
<dbReference type="InterPro" id="IPR000215">
    <property type="entry name" value="Serpin_fam"/>
</dbReference>
<reference evidence="3 4" key="1">
    <citation type="submission" date="2018-02" db="EMBL/GenBank/DDBJ databases">
        <title>Complete genome of Nitrosopumilus ureaphilus PS0.</title>
        <authorList>
            <person name="Qin W."/>
            <person name="Zheng Y."/>
            <person name="Stahl D.A."/>
        </authorList>
    </citation>
    <scope>NUCLEOTIDE SEQUENCE [LARGE SCALE GENOMIC DNA]</scope>
    <source>
        <strain evidence="3 4">PS0</strain>
    </source>
</reference>
<dbReference type="SMART" id="SM00093">
    <property type="entry name" value="SERPIN"/>
    <property type="match status" value="1"/>
</dbReference>
<evidence type="ECO:0000256" key="1">
    <source>
        <dbReference type="RuleBase" id="RU000411"/>
    </source>
</evidence>
<dbReference type="PANTHER" id="PTHR11461">
    <property type="entry name" value="SERINE PROTEASE INHIBITOR, SERPIN"/>
    <property type="match status" value="1"/>
</dbReference>
<comment type="similarity">
    <text evidence="1">Belongs to the serpin family.</text>
</comment>
<organism evidence="3 4">
    <name type="scientific">Nitrosopumilus ureiphilus</name>
    <dbReference type="NCBI Taxonomy" id="1470067"/>
    <lineage>
        <taxon>Archaea</taxon>
        <taxon>Nitrososphaerota</taxon>
        <taxon>Nitrososphaeria</taxon>
        <taxon>Nitrosopumilales</taxon>
        <taxon>Nitrosopumilaceae</taxon>
        <taxon>Nitrosopumilus</taxon>
    </lineage>
</organism>
<dbReference type="InterPro" id="IPR042178">
    <property type="entry name" value="Serpin_sf_1"/>
</dbReference>
<protein>
    <recommendedName>
        <fullName evidence="2">Serpin domain-containing protein</fullName>
    </recommendedName>
</protein>
<dbReference type="Pfam" id="PF00079">
    <property type="entry name" value="Serpin"/>
    <property type="match status" value="1"/>
</dbReference>
<dbReference type="Proteomes" id="UP000509478">
    <property type="component" value="Chromosome"/>
</dbReference>
<sequence>MNRKFLFIIVLVFTLLTPNAFAESDITNTQETKGGFHEGIVEWVSRCNMTGSDITIRITDYDMNRDHEKIEQFNINIWSDFDVESDFENRVIDYIVTETGKDTGIFESNVFFTTTDSSPGKRIRTIDNSIVFAKYVDYTLPNSDKIDVVDTFVMSGLAVLERNDDGIISKIIYDPCALELFDKNMDRFNQMDVFYPAPLKQIKSGLYSFEIKCKNELELILKYSNNFPACVTPESAIALYERGWTLTRHIAVNQEAPTVYLGPTDIPSANNQFALNFYSHVTQDKESNVFFSPTSIFNAFAIAYEGAKDNTATEMKEVFGFESDESKRRIGFADMQKQLNMKQQNNTISLANALWVAKNFEVLPEYVDTAKTYYGSEIESVNFSSKEKGVDIINSWVDEKTHGKIEKIFDELDPATKLVITNAIYFKGIWEDPFDKTKTTVGDFHVSLDNTVQVPMMESKTTFPNIAVNDLVQIVELPYEGENFSMLILLSRDVDGMNSLEESLSVDNLNKWKGELQKMKTKVYMPKFKLETEYDLKSVLQEMGIHDAFNNADFTGIANSGLYIEKAAHKAFVEINEEGTEAAAATGIAMLQSGPFEFMVDRPFIFIIQDNETGSILFIGKVVDPLQ</sequence>
<name>A0A7D5RH00_9ARCH</name>
<dbReference type="GO" id="GO:0004867">
    <property type="term" value="F:serine-type endopeptidase inhibitor activity"/>
    <property type="evidence" value="ECO:0007669"/>
    <property type="project" value="InterPro"/>
</dbReference>
<dbReference type="EMBL" id="CP026995">
    <property type="protein sequence ID" value="QLH07405.1"/>
    <property type="molecule type" value="Genomic_DNA"/>
</dbReference>
<evidence type="ECO:0000313" key="3">
    <source>
        <dbReference type="EMBL" id="QLH07405.1"/>
    </source>
</evidence>
<dbReference type="SUPFAM" id="SSF56574">
    <property type="entry name" value="Serpins"/>
    <property type="match status" value="1"/>
</dbReference>
<dbReference type="CDD" id="cd19590">
    <property type="entry name" value="serpin_thermopin-like"/>
    <property type="match status" value="1"/>
</dbReference>
<evidence type="ECO:0000259" key="2">
    <source>
        <dbReference type="SMART" id="SM00093"/>
    </source>
</evidence>
<evidence type="ECO:0000313" key="4">
    <source>
        <dbReference type="Proteomes" id="UP000509478"/>
    </source>
</evidence>
<proteinExistence type="inferred from homology"/>
<feature type="domain" description="Serpin" evidence="2">
    <location>
        <begin position="275"/>
        <end position="625"/>
    </location>
</feature>
<dbReference type="InterPro" id="IPR023796">
    <property type="entry name" value="Serpin_dom"/>
</dbReference>
<keyword evidence="4" id="KW-1185">Reference proteome</keyword>
<dbReference type="InterPro" id="IPR036186">
    <property type="entry name" value="Serpin_sf"/>
</dbReference>
<dbReference type="PANTHER" id="PTHR11461:SF211">
    <property type="entry name" value="GH10112P-RELATED"/>
    <property type="match status" value="1"/>
</dbReference>
<dbReference type="FunFam" id="3.30.497.10:FF:000001">
    <property type="entry name" value="Serine protease inhibitor"/>
    <property type="match status" value="1"/>
</dbReference>
<gene>
    <name evidence="3" type="ORF">C5F50_10245</name>
</gene>
<dbReference type="GO" id="GO:0005615">
    <property type="term" value="C:extracellular space"/>
    <property type="evidence" value="ECO:0007669"/>
    <property type="project" value="InterPro"/>
</dbReference>
<dbReference type="Gene3D" id="3.30.497.10">
    <property type="entry name" value="Antithrombin, subunit I, domain 2"/>
    <property type="match status" value="1"/>
</dbReference>
<dbReference type="AlphaFoldDB" id="A0A7D5RH00"/>
<dbReference type="InterPro" id="IPR042185">
    <property type="entry name" value="Serpin_sf_2"/>
</dbReference>
<dbReference type="InterPro" id="IPR023795">
    <property type="entry name" value="Serpin_CS"/>
</dbReference>
<dbReference type="Gene3D" id="2.30.39.10">
    <property type="entry name" value="Alpha-1-antitrypsin, domain 1"/>
    <property type="match status" value="1"/>
</dbReference>
<dbReference type="PROSITE" id="PS00284">
    <property type="entry name" value="SERPIN"/>
    <property type="match status" value="1"/>
</dbReference>